<reference evidence="1" key="1">
    <citation type="journal article" date="2021" name="Proc. Natl. Acad. Sci. U.S.A.">
        <title>A Catalog of Tens of Thousands of Viruses from Human Metagenomes Reveals Hidden Associations with Chronic Diseases.</title>
        <authorList>
            <person name="Tisza M.J."/>
            <person name="Buck C.B."/>
        </authorList>
    </citation>
    <scope>NUCLEOTIDE SEQUENCE</scope>
    <source>
        <strain evidence="1">CtX5W26</strain>
    </source>
</reference>
<accession>A0A8S5UER6</accession>
<organism evidence="1">
    <name type="scientific">Siphoviridae sp. ctX5W26</name>
    <dbReference type="NCBI Taxonomy" id="2825540"/>
    <lineage>
        <taxon>Viruses</taxon>
        <taxon>Duplodnaviria</taxon>
        <taxon>Heunggongvirae</taxon>
        <taxon>Uroviricota</taxon>
        <taxon>Caudoviricetes</taxon>
    </lineage>
</organism>
<proteinExistence type="predicted"/>
<dbReference type="EMBL" id="BK016076">
    <property type="protein sequence ID" value="DAF92898.1"/>
    <property type="molecule type" value="Genomic_DNA"/>
</dbReference>
<evidence type="ECO:0000313" key="1">
    <source>
        <dbReference type="EMBL" id="DAF92898.1"/>
    </source>
</evidence>
<name>A0A8S5UER6_9CAUD</name>
<sequence length="102" mass="11925">MRLVDADELIKKFRQAEINTENENNMFSIARRMIEEEPTVFDVDKVVERIEDIKRNEDGACSEQECRYCKYSRECWCGGMGDFLALYKAIEIIKCGIANDKM</sequence>
<protein>
    <submittedName>
        <fullName evidence="1">Cas system-associated protein</fullName>
    </submittedName>
</protein>